<gene>
    <name evidence="6" type="ORF">FNK824_LOCUS15630</name>
    <name evidence="4" type="ORF">JXQ802_LOCUS23437</name>
    <name evidence="7" type="ORF">OTI717_LOCUS24176</name>
    <name evidence="2" type="ORF">PYM288_LOCUS13567</name>
    <name evidence="3" type="ORF">RFH988_LOCUS18388</name>
    <name evidence="5" type="ORF">SEV965_LOCUS21728</name>
</gene>
<dbReference type="Proteomes" id="UP000663854">
    <property type="component" value="Unassembled WGS sequence"/>
</dbReference>
<dbReference type="Proteomes" id="UP000663889">
    <property type="component" value="Unassembled WGS sequence"/>
</dbReference>
<sequence length="170" mass="19315">MGEKRKARMTEKTSKKEKKTINSITTTASNDDIEEQSSMHSNSSTTDSNSQQPSITKEDTNLDEIEESQAITPIDVENITNEDNVESKPLTNDDDDDDDVNHKIIIESNSTTKSWWSSLIRLFHFRNNTNENKSQINDSTDDHQSSSYVNGNYLSNIKCRRSLHDNSLVN</sequence>
<evidence type="ECO:0000256" key="1">
    <source>
        <dbReference type="SAM" id="MobiDB-lite"/>
    </source>
</evidence>
<dbReference type="Proteomes" id="UP000663882">
    <property type="component" value="Unassembled WGS sequence"/>
</dbReference>
<organism evidence="4 8">
    <name type="scientific">Rotaria sordida</name>
    <dbReference type="NCBI Taxonomy" id="392033"/>
    <lineage>
        <taxon>Eukaryota</taxon>
        <taxon>Metazoa</taxon>
        <taxon>Spiralia</taxon>
        <taxon>Gnathifera</taxon>
        <taxon>Rotifera</taxon>
        <taxon>Eurotatoria</taxon>
        <taxon>Bdelloidea</taxon>
        <taxon>Philodinida</taxon>
        <taxon>Philodinidae</taxon>
        <taxon>Rotaria</taxon>
    </lineage>
</organism>
<comment type="caution">
    <text evidence="4">The sequence shown here is derived from an EMBL/GenBank/DDBJ whole genome shotgun (WGS) entry which is preliminary data.</text>
</comment>
<evidence type="ECO:0000313" key="5">
    <source>
        <dbReference type="EMBL" id="CAF1212148.1"/>
    </source>
</evidence>
<dbReference type="EMBL" id="CAJNOO010001032">
    <property type="protein sequence ID" value="CAF1082842.1"/>
    <property type="molecule type" value="Genomic_DNA"/>
</dbReference>
<evidence type="ECO:0000313" key="3">
    <source>
        <dbReference type="EMBL" id="CAF1082842.1"/>
    </source>
</evidence>
<dbReference type="EMBL" id="CAJNOL010000736">
    <property type="protein sequence ID" value="CAF1182715.1"/>
    <property type="molecule type" value="Genomic_DNA"/>
</dbReference>
<evidence type="ECO:0000313" key="7">
    <source>
        <dbReference type="EMBL" id="CAF3908622.1"/>
    </source>
</evidence>
<feature type="compositionally biased region" description="Low complexity" evidence="1">
    <location>
        <begin position="36"/>
        <end position="54"/>
    </location>
</feature>
<dbReference type="EMBL" id="CAJOBE010002281">
    <property type="protein sequence ID" value="CAF3812093.1"/>
    <property type="molecule type" value="Genomic_DNA"/>
</dbReference>
<dbReference type="OrthoDB" id="10028033at2759"/>
<feature type="compositionally biased region" description="Basic and acidic residues" evidence="1">
    <location>
        <begin position="1"/>
        <end position="14"/>
    </location>
</feature>
<proteinExistence type="predicted"/>
<accession>A0A814V362</accession>
<dbReference type="EMBL" id="CAJOAX010004493">
    <property type="protein sequence ID" value="CAF3908622.1"/>
    <property type="molecule type" value="Genomic_DNA"/>
</dbReference>
<protein>
    <submittedName>
        <fullName evidence="4">Uncharacterized protein</fullName>
    </submittedName>
</protein>
<feature type="region of interest" description="Disordered" evidence="1">
    <location>
        <begin position="1"/>
        <end position="98"/>
    </location>
</feature>
<evidence type="ECO:0000313" key="2">
    <source>
        <dbReference type="EMBL" id="CAF0980046.1"/>
    </source>
</evidence>
<dbReference type="EMBL" id="CAJNOU010001490">
    <property type="protein sequence ID" value="CAF1212148.1"/>
    <property type="molecule type" value="Genomic_DNA"/>
</dbReference>
<dbReference type="Proteomes" id="UP000663870">
    <property type="component" value="Unassembled WGS sequence"/>
</dbReference>
<evidence type="ECO:0000313" key="4">
    <source>
        <dbReference type="EMBL" id="CAF1182715.1"/>
    </source>
</evidence>
<evidence type="ECO:0000313" key="8">
    <source>
        <dbReference type="Proteomes" id="UP000663870"/>
    </source>
</evidence>
<dbReference type="AlphaFoldDB" id="A0A814V362"/>
<dbReference type="Proteomes" id="UP000663874">
    <property type="component" value="Unassembled WGS sequence"/>
</dbReference>
<evidence type="ECO:0000313" key="6">
    <source>
        <dbReference type="EMBL" id="CAF3812093.1"/>
    </source>
</evidence>
<keyword evidence="8" id="KW-1185">Reference proteome</keyword>
<dbReference type="Proteomes" id="UP000663823">
    <property type="component" value="Unassembled WGS sequence"/>
</dbReference>
<dbReference type="EMBL" id="CAJNOH010000276">
    <property type="protein sequence ID" value="CAF0980046.1"/>
    <property type="molecule type" value="Genomic_DNA"/>
</dbReference>
<reference evidence="4" key="1">
    <citation type="submission" date="2021-02" db="EMBL/GenBank/DDBJ databases">
        <authorList>
            <person name="Nowell W R."/>
        </authorList>
    </citation>
    <scope>NUCLEOTIDE SEQUENCE</scope>
</reference>
<name>A0A814V362_9BILA</name>